<dbReference type="InterPro" id="IPR043132">
    <property type="entry name" value="BCAT-like_C"/>
</dbReference>
<dbReference type="Gene3D" id="3.60.120.10">
    <property type="entry name" value="Anthranilate synthase"/>
    <property type="match status" value="1"/>
</dbReference>
<dbReference type="SUPFAM" id="SSF56322">
    <property type="entry name" value="ADC synthase"/>
    <property type="match status" value="1"/>
</dbReference>
<keyword evidence="2" id="KW-0808">Transferase</keyword>
<dbReference type="InterPro" id="IPR005801">
    <property type="entry name" value="ADC_synthase"/>
</dbReference>
<dbReference type="NCBIfam" id="TIGR00553">
    <property type="entry name" value="pabB"/>
    <property type="match status" value="1"/>
</dbReference>
<accession>A0ABV8X0Z0</accession>
<dbReference type="InterPro" id="IPR001544">
    <property type="entry name" value="Aminotrans_IV"/>
</dbReference>
<dbReference type="EC" id="2.6.1.85" evidence="2"/>
<dbReference type="Proteomes" id="UP001595882">
    <property type="component" value="Unassembled WGS sequence"/>
</dbReference>
<protein>
    <submittedName>
        <fullName evidence="2">Aminodeoxychorismate synthase component I</fullName>
        <ecNumber evidence="2">2.6.1.85</ecNumber>
    </submittedName>
</protein>
<evidence type="ECO:0000259" key="1">
    <source>
        <dbReference type="Pfam" id="PF00425"/>
    </source>
</evidence>
<dbReference type="RefSeq" id="WP_390253920.1">
    <property type="nucleotide sequence ID" value="NZ_JBHSDT010000008.1"/>
</dbReference>
<evidence type="ECO:0000313" key="3">
    <source>
        <dbReference type="Proteomes" id="UP001595882"/>
    </source>
</evidence>
<dbReference type="GO" id="GO:0046820">
    <property type="term" value="F:4-amino-4-deoxychorismate synthase activity"/>
    <property type="evidence" value="ECO:0007669"/>
    <property type="project" value="UniProtKB-EC"/>
</dbReference>
<reference evidence="3" key="1">
    <citation type="journal article" date="2019" name="Int. J. Syst. Evol. Microbiol.">
        <title>The Global Catalogue of Microorganisms (GCM) 10K type strain sequencing project: providing services to taxonomists for standard genome sequencing and annotation.</title>
        <authorList>
            <consortium name="The Broad Institute Genomics Platform"/>
            <consortium name="The Broad Institute Genome Sequencing Center for Infectious Disease"/>
            <person name="Wu L."/>
            <person name="Ma J."/>
        </authorList>
    </citation>
    <scope>NUCLEOTIDE SEQUENCE [LARGE SCALE GENOMIC DNA]</scope>
    <source>
        <strain evidence="3">CCUG 37865</strain>
    </source>
</reference>
<name>A0ABV8X0Z0_9BACI</name>
<dbReference type="PRINTS" id="PR00095">
    <property type="entry name" value="ANTSNTHASEI"/>
</dbReference>
<evidence type="ECO:0000313" key="2">
    <source>
        <dbReference type="EMBL" id="MFC4404879.1"/>
    </source>
</evidence>
<dbReference type="InterPro" id="IPR019999">
    <property type="entry name" value="Anth_synth_I-like"/>
</dbReference>
<dbReference type="Gene3D" id="3.20.10.10">
    <property type="entry name" value="D-amino Acid Aminotransferase, subunit A, domain 2"/>
    <property type="match status" value="1"/>
</dbReference>
<dbReference type="InterPro" id="IPR005802">
    <property type="entry name" value="ADC_synth_comp_1"/>
</dbReference>
<feature type="domain" description="Chorismate-utilising enzyme C-terminal" evidence="1">
    <location>
        <begin position="106"/>
        <end position="361"/>
    </location>
</feature>
<keyword evidence="2" id="KW-0032">Aminotransferase</keyword>
<dbReference type="EMBL" id="JBHSDT010000008">
    <property type="protein sequence ID" value="MFC4404879.1"/>
    <property type="molecule type" value="Genomic_DNA"/>
</dbReference>
<dbReference type="SUPFAM" id="SSF56752">
    <property type="entry name" value="D-aminoacid aminotransferase-like PLP-dependent enzymes"/>
    <property type="match status" value="1"/>
</dbReference>
<dbReference type="InterPro" id="IPR036038">
    <property type="entry name" value="Aminotransferase-like"/>
</dbReference>
<gene>
    <name evidence="2" type="primary">pabB</name>
    <name evidence="2" type="ORF">ACFOY7_17545</name>
</gene>
<comment type="caution">
    <text evidence="2">The sequence shown here is derived from an EMBL/GenBank/DDBJ whole genome shotgun (WGS) entry which is preliminary data.</text>
</comment>
<proteinExistence type="predicted"/>
<dbReference type="Pfam" id="PF00425">
    <property type="entry name" value="Chorismate_bind"/>
    <property type="match status" value="1"/>
</dbReference>
<dbReference type="Pfam" id="PF01063">
    <property type="entry name" value="Aminotran_4"/>
    <property type="match status" value="1"/>
</dbReference>
<keyword evidence="3" id="KW-1185">Reference proteome</keyword>
<dbReference type="Gene3D" id="3.30.470.10">
    <property type="match status" value="1"/>
</dbReference>
<dbReference type="PANTHER" id="PTHR11236:SF50">
    <property type="entry name" value="AMINODEOXYCHORISMATE SYNTHASE COMPONENT 1"/>
    <property type="match status" value="1"/>
</dbReference>
<dbReference type="PANTHER" id="PTHR11236">
    <property type="entry name" value="AMINOBENZOATE/ANTHRANILATE SYNTHASE"/>
    <property type="match status" value="1"/>
</dbReference>
<organism evidence="2 3">
    <name type="scientific">Gracilibacillus xinjiangensis</name>
    <dbReference type="NCBI Taxonomy" id="1193282"/>
    <lineage>
        <taxon>Bacteria</taxon>
        <taxon>Bacillati</taxon>
        <taxon>Bacillota</taxon>
        <taxon>Bacilli</taxon>
        <taxon>Bacillales</taxon>
        <taxon>Bacillaceae</taxon>
        <taxon>Gracilibacillus</taxon>
    </lineage>
</organism>
<sequence>MEEYLQFDFNGMEKTFTNPIEVITANDIESVPKAFRKVEHALDNGYYVAGYVSYEAAPAFDDSYIVHDQSLLPLVWFGVFEQGTDIKKTHAHLPYSLSEWKNTIRDEKYKEMIEKIKLLIGQGITYQVNYTTRLKAQFNGDSYSFYQQLLRNQSASYCAYLSIENYQILSVSPELFFHVNNGRITTKPMKGTIKRGKTLEDDLILKEQLKFSAKDQAENVMIVDLLRNDLGRIAKPGSVNVKKLFEIEQYPTVHQMTSTIEAEIEEDTTVWDWFHALFPCGSITGAPKVATMKHIAEMETTPRDIYCGAIGWIGPNRQAIFNVPIRTVWINSQTGEALYGTGSGVTWNSSSEDEFKEGMQKAAFLKENRPSFSLLESILLEDGIYPLLEYHIKRLEDSSTYFSYEYNKGNIISALADTAKEYPSGKYKVRLIVAKNGEIQINTVSIREIIEPVNASIANKAVSSDNVFLYHKTTHRETYQQFDNQLPKNYMTTLLWNESGYVTEFTIGNVVFEKGGKFYTPPITDGLLNGIMRSKLIKEKILEEKQIRKEDIDSYEQVWFINSVRGWLQVNIMQTNNSSA</sequence>
<dbReference type="InterPro" id="IPR043131">
    <property type="entry name" value="BCAT-like_N"/>
</dbReference>
<dbReference type="InterPro" id="IPR015890">
    <property type="entry name" value="Chorismate_C"/>
</dbReference>